<dbReference type="SUPFAM" id="SSF46689">
    <property type="entry name" value="Homeodomain-like"/>
    <property type="match status" value="1"/>
</dbReference>
<evidence type="ECO:0000256" key="6">
    <source>
        <dbReference type="ARBA" id="ARBA00023163"/>
    </source>
</evidence>
<dbReference type="PROSITE" id="PS50045">
    <property type="entry name" value="SIGMA54_INTERACT_4"/>
    <property type="match status" value="1"/>
</dbReference>
<feature type="modified residue" description="4-aspartylphosphate" evidence="7">
    <location>
        <position position="68"/>
    </location>
</feature>
<evidence type="ECO:0000256" key="4">
    <source>
        <dbReference type="ARBA" id="ARBA00023015"/>
    </source>
</evidence>
<evidence type="ECO:0000259" key="9">
    <source>
        <dbReference type="PROSITE" id="PS50110"/>
    </source>
</evidence>
<dbReference type="PROSITE" id="PS00676">
    <property type="entry name" value="SIGMA54_INTERACT_2"/>
    <property type="match status" value="1"/>
</dbReference>
<dbReference type="PROSITE" id="PS00688">
    <property type="entry name" value="SIGMA54_INTERACT_3"/>
    <property type="match status" value="1"/>
</dbReference>
<dbReference type="Gene3D" id="3.40.50.300">
    <property type="entry name" value="P-loop containing nucleotide triphosphate hydrolases"/>
    <property type="match status" value="1"/>
</dbReference>
<evidence type="ECO:0000313" key="11">
    <source>
        <dbReference type="Proteomes" id="UP000194153"/>
    </source>
</evidence>
<evidence type="ECO:0000256" key="3">
    <source>
        <dbReference type="ARBA" id="ARBA00022840"/>
    </source>
</evidence>
<dbReference type="InterPro" id="IPR009057">
    <property type="entry name" value="Homeodomain-like_sf"/>
</dbReference>
<dbReference type="EMBL" id="BDQG01000001">
    <property type="protein sequence ID" value="GAW67329.1"/>
    <property type="molecule type" value="Genomic_DNA"/>
</dbReference>
<dbReference type="Gene3D" id="3.40.50.2300">
    <property type="match status" value="1"/>
</dbReference>
<dbReference type="Pfam" id="PF25601">
    <property type="entry name" value="AAA_lid_14"/>
    <property type="match status" value="1"/>
</dbReference>
<evidence type="ECO:0000256" key="5">
    <source>
        <dbReference type="ARBA" id="ARBA00023125"/>
    </source>
</evidence>
<keyword evidence="11" id="KW-1185">Reference proteome</keyword>
<dbReference type="PROSITE" id="PS50110">
    <property type="entry name" value="RESPONSE_REGULATORY"/>
    <property type="match status" value="1"/>
</dbReference>
<keyword evidence="4" id="KW-0805">Transcription regulation</keyword>
<reference evidence="11" key="2">
    <citation type="submission" date="2017-05" db="EMBL/GenBank/DDBJ databases">
        <title>Draft genome sequence of Geobacter pelophilus, a iron(III)-reducing bacteria.</title>
        <authorList>
            <person name="Aoyagi T."/>
            <person name="Koike H."/>
            <person name="Morita T."/>
            <person name="Sato Y."/>
            <person name="Habe H."/>
            <person name="Hori T."/>
        </authorList>
    </citation>
    <scope>NUCLEOTIDE SEQUENCE [LARGE SCALE GENOMIC DNA]</scope>
    <source>
        <strain evidence="11">Drf2</strain>
    </source>
</reference>
<dbReference type="PANTHER" id="PTHR32071:SF17">
    <property type="entry name" value="TRANSCRIPTIONAL REGULATOR (NTRC FAMILY)"/>
    <property type="match status" value="1"/>
</dbReference>
<sequence>MSVALRSTLPEARTTMTETILIVDDEEGIRSSLAGILEDEGYRTVCAADGVEALALCAKELPGLVLLDIWMPKMDGIETLQRLKEAHPFLNVIMMSGHGTIETAVKSTKLGAYDFIEKPLSLEKVVVTVENALAMNRLKEENAALRDQVQQGHEMIGNSLAMLQLSEQIRLVARTNASVLITGENGTGKELVARSVHFHSLRRDKPFIEINCAAIPEELIESELFGHERGAFTGAVAQKKGKFDLADGGTLFLDEIGDMSLKTQAKVLRILQEKKFERVGGTRTLEVDVRIVAATNKLLEEEIRNGGFREDLYYRLNVVPFKVPPLRERRDDIPLLAGYFLEAFCSREGRESKRIVPEAMEALKRYDWPGNVRELKNIVERLVIMTPGGTVTVNHLPDYIRGDGAGKDAAGGKLDSVLELSSLREAREEFEREFIIQKLEENDWNVSKTAEAIELERSNLHRKIKSYGIDMKK</sequence>
<dbReference type="PRINTS" id="PR01590">
    <property type="entry name" value="HTHFIS"/>
</dbReference>
<dbReference type="Pfam" id="PF02954">
    <property type="entry name" value="HTH_8"/>
    <property type="match status" value="1"/>
</dbReference>
<protein>
    <submittedName>
        <fullName evidence="10">Fis family transcriptional regulator</fullName>
    </submittedName>
</protein>
<dbReference type="Proteomes" id="UP000194153">
    <property type="component" value="Unassembled WGS sequence"/>
</dbReference>
<dbReference type="SMART" id="SM00448">
    <property type="entry name" value="REC"/>
    <property type="match status" value="1"/>
</dbReference>
<keyword evidence="1 7" id="KW-0597">Phosphoprotein</keyword>
<keyword evidence="3" id="KW-0067">ATP-binding</keyword>
<dbReference type="InterPro" id="IPR058031">
    <property type="entry name" value="AAA_lid_NorR"/>
</dbReference>
<dbReference type="InterPro" id="IPR002197">
    <property type="entry name" value="HTH_Fis"/>
</dbReference>
<organism evidence="10 11">
    <name type="scientific">Geoanaerobacter pelophilus</name>
    <dbReference type="NCBI Taxonomy" id="60036"/>
    <lineage>
        <taxon>Bacteria</taxon>
        <taxon>Pseudomonadati</taxon>
        <taxon>Thermodesulfobacteriota</taxon>
        <taxon>Desulfuromonadia</taxon>
        <taxon>Geobacterales</taxon>
        <taxon>Geobacteraceae</taxon>
        <taxon>Geoanaerobacter</taxon>
    </lineage>
</organism>
<evidence type="ECO:0000256" key="7">
    <source>
        <dbReference type="PROSITE-ProRule" id="PRU00169"/>
    </source>
</evidence>
<feature type="domain" description="Sigma-54 factor interaction" evidence="8">
    <location>
        <begin position="155"/>
        <end position="384"/>
    </location>
</feature>
<comment type="caution">
    <text evidence="10">The sequence shown here is derived from an EMBL/GenBank/DDBJ whole genome shotgun (WGS) entry which is preliminary data.</text>
</comment>
<accession>A0ABQ0MJV2</accession>
<dbReference type="Gene3D" id="1.10.10.60">
    <property type="entry name" value="Homeodomain-like"/>
    <property type="match status" value="1"/>
</dbReference>
<dbReference type="InterPro" id="IPR003593">
    <property type="entry name" value="AAA+_ATPase"/>
</dbReference>
<dbReference type="CDD" id="cd00009">
    <property type="entry name" value="AAA"/>
    <property type="match status" value="1"/>
</dbReference>
<dbReference type="SUPFAM" id="SSF52172">
    <property type="entry name" value="CheY-like"/>
    <property type="match status" value="1"/>
</dbReference>
<name>A0ABQ0MJV2_9BACT</name>
<evidence type="ECO:0000313" key="10">
    <source>
        <dbReference type="EMBL" id="GAW67329.1"/>
    </source>
</evidence>
<dbReference type="InterPro" id="IPR025943">
    <property type="entry name" value="Sigma_54_int_dom_ATP-bd_2"/>
</dbReference>
<keyword evidence="5" id="KW-0238">DNA-binding</keyword>
<dbReference type="InterPro" id="IPR001789">
    <property type="entry name" value="Sig_transdc_resp-reg_receiver"/>
</dbReference>
<dbReference type="CDD" id="cd17550">
    <property type="entry name" value="REC_NtrX-like"/>
    <property type="match status" value="1"/>
</dbReference>
<dbReference type="Pfam" id="PF00072">
    <property type="entry name" value="Response_reg"/>
    <property type="match status" value="1"/>
</dbReference>
<dbReference type="InterPro" id="IPR025944">
    <property type="entry name" value="Sigma_54_int_dom_CS"/>
</dbReference>
<reference evidence="10 11" key="1">
    <citation type="submission" date="2017-04" db="EMBL/GenBank/DDBJ databases">
        <authorList>
            <consortium name="Geobacter pelophilus Genome Sequencing"/>
            <person name="Aoyagi T."/>
            <person name="Koike H."/>
            <person name="Hori T."/>
        </authorList>
    </citation>
    <scope>NUCLEOTIDE SEQUENCE [LARGE SCALE GENOMIC DNA]</scope>
    <source>
        <strain evidence="10 11">Drf2</strain>
    </source>
</reference>
<dbReference type="SMART" id="SM00382">
    <property type="entry name" value="AAA"/>
    <property type="match status" value="1"/>
</dbReference>
<dbReference type="Gene3D" id="1.10.8.60">
    <property type="match status" value="1"/>
</dbReference>
<dbReference type="InterPro" id="IPR002078">
    <property type="entry name" value="Sigma_54_int"/>
</dbReference>
<dbReference type="InterPro" id="IPR011006">
    <property type="entry name" value="CheY-like_superfamily"/>
</dbReference>
<feature type="domain" description="Response regulatory" evidence="9">
    <location>
        <begin position="19"/>
        <end position="133"/>
    </location>
</feature>
<keyword evidence="6" id="KW-0804">Transcription</keyword>
<gene>
    <name evidence="10" type="ORF">GPEL0_01r3097</name>
</gene>
<dbReference type="Pfam" id="PF00158">
    <property type="entry name" value="Sigma54_activat"/>
    <property type="match status" value="1"/>
</dbReference>
<dbReference type="PANTHER" id="PTHR32071">
    <property type="entry name" value="TRANSCRIPTIONAL REGULATORY PROTEIN"/>
    <property type="match status" value="1"/>
</dbReference>
<dbReference type="InterPro" id="IPR027417">
    <property type="entry name" value="P-loop_NTPase"/>
</dbReference>
<evidence type="ECO:0000259" key="8">
    <source>
        <dbReference type="PROSITE" id="PS50045"/>
    </source>
</evidence>
<keyword evidence="2" id="KW-0547">Nucleotide-binding</keyword>
<dbReference type="SUPFAM" id="SSF52540">
    <property type="entry name" value="P-loop containing nucleoside triphosphate hydrolases"/>
    <property type="match status" value="1"/>
</dbReference>
<proteinExistence type="predicted"/>
<evidence type="ECO:0000256" key="1">
    <source>
        <dbReference type="ARBA" id="ARBA00022553"/>
    </source>
</evidence>
<evidence type="ECO:0000256" key="2">
    <source>
        <dbReference type="ARBA" id="ARBA00022741"/>
    </source>
</evidence>